<keyword evidence="2" id="KW-1185">Reference proteome</keyword>
<proteinExistence type="predicted"/>
<evidence type="ECO:0000313" key="1">
    <source>
        <dbReference type="EMBL" id="MED6195887.1"/>
    </source>
</evidence>
<gene>
    <name evidence="1" type="ORF">PIB30_042134</name>
</gene>
<dbReference type="EMBL" id="JASCZI010211686">
    <property type="protein sequence ID" value="MED6195887.1"/>
    <property type="molecule type" value="Genomic_DNA"/>
</dbReference>
<dbReference type="Proteomes" id="UP001341840">
    <property type="component" value="Unassembled WGS sequence"/>
</dbReference>
<protein>
    <submittedName>
        <fullName evidence="1">Uncharacterized protein</fullName>
    </submittedName>
</protein>
<evidence type="ECO:0000313" key="2">
    <source>
        <dbReference type="Proteomes" id="UP001341840"/>
    </source>
</evidence>
<accession>A0ABU6XD87</accession>
<name>A0ABU6XD87_9FABA</name>
<comment type="caution">
    <text evidence="1">The sequence shown here is derived from an EMBL/GenBank/DDBJ whole genome shotgun (WGS) entry which is preliminary data.</text>
</comment>
<reference evidence="1 2" key="1">
    <citation type="journal article" date="2023" name="Plants (Basel)">
        <title>Bridging the Gap: Combining Genomics and Transcriptomics Approaches to Understand Stylosanthes scabra, an Orphan Legume from the Brazilian Caatinga.</title>
        <authorList>
            <person name="Ferreira-Neto J.R.C."/>
            <person name="da Silva M.D."/>
            <person name="Binneck E."/>
            <person name="de Melo N.F."/>
            <person name="da Silva R.H."/>
            <person name="de Melo A.L.T.M."/>
            <person name="Pandolfi V."/>
            <person name="Bustamante F.O."/>
            <person name="Brasileiro-Vidal A.C."/>
            <person name="Benko-Iseppon A.M."/>
        </authorList>
    </citation>
    <scope>NUCLEOTIDE SEQUENCE [LARGE SCALE GENOMIC DNA]</scope>
    <source>
        <tissue evidence="1">Leaves</tissue>
    </source>
</reference>
<sequence>MGFQPCGEAMGESQPSLMCVLDAAKREKLSTIVLFNVAMRTKLALETSALEIWLTDNGCGHVAVVVAIDGESETAAPGREELAMAAVLLWTIWRDRSPAFRPSSNKEEYKT</sequence>
<organism evidence="1 2">
    <name type="scientific">Stylosanthes scabra</name>
    <dbReference type="NCBI Taxonomy" id="79078"/>
    <lineage>
        <taxon>Eukaryota</taxon>
        <taxon>Viridiplantae</taxon>
        <taxon>Streptophyta</taxon>
        <taxon>Embryophyta</taxon>
        <taxon>Tracheophyta</taxon>
        <taxon>Spermatophyta</taxon>
        <taxon>Magnoliopsida</taxon>
        <taxon>eudicotyledons</taxon>
        <taxon>Gunneridae</taxon>
        <taxon>Pentapetalae</taxon>
        <taxon>rosids</taxon>
        <taxon>fabids</taxon>
        <taxon>Fabales</taxon>
        <taxon>Fabaceae</taxon>
        <taxon>Papilionoideae</taxon>
        <taxon>50 kb inversion clade</taxon>
        <taxon>dalbergioids sensu lato</taxon>
        <taxon>Dalbergieae</taxon>
        <taxon>Pterocarpus clade</taxon>
        <taxon>Stylosanthes</taxon>
    </lineage>
</organism>